<dbReference type="Proteomes" id="UP000193685">
    <property type="component" value="Unassembled WGS sequence"/>
</dbReference>
<keyword evidence="1" id="KW-0732">Signal</keyword>
<accession>A0A1Y2FD91</accession>
<keyword evidence="3" id="KW-1185">Reference proteome</keyword>
<evidence type="ECO:0000256" key="1">
    <source>
        <dbReference type="SAM" id="SignalP"/>
    </source>
</evidence>
<evidence type="ECO:0000313" key="2">
    <source>
        <dbReference type="EMBL" id="ORY80815.1"/>
    </source>
</evidence>
<comment type="caution">
    <text evidence="2">The sequence shown here is derived from an EMBL/GenBank/DDBJ whole genome shotgun (WGS) entry which is preliminary data.</text>
</comment>
<dbReference type="GeneID" id="63788952"/>
<sequence>MKVTPTRKVSTILAMLKFFQEVSADQKPVNGSTVKVTIGNTEAHCLLGDCPTKNLSCRQLIDCLFLSPLERQLDDGWDKIMPRLGERNYFDYIVGADNRFTHEDQGQSMFAMQFTAWRVPGNGAYGRQIWPLDATGKTVINYVVDCTAGYTGPYGKHYQARTGKSVHCCNVKPQGPGKTCQG</sequence>
<name>A0A1Y2FD91_PROLT</name>
<feature type="chain" id="PRO_5010991000" evidence="1">
    <location>
        <begin position="25"/>
        <end position="182"/>
    </location>
</feature>
<dbReference type="EMBL" id="MCFI01000012">
    <property type="protein sequence ID" value="ORY80815.1"/>
    <property type="molecule type" value="Genomic_DNA"/>
</dbReference>
<reference evidence="2 3" key="1">
    <citation type="submission" date="2016-07" db="EMBL/GenBank/DDBJ databases">
        <title>Pervasive Adenine N6-methylation of Active Genes in Fungi.</title>
        <authorList>
            <consortium name="DOE Joint Genome Institute"/>
            <person name="Mondo S.J."/>
            <person name="Dannebaum R.O."/>
            <person name="Kuo R.C."/>
            <person name="Labutti K."/>
            <person name="Haridas S."/>
            <person name="Kuo A."/>
            <person name="Salamov A."/>
            <person name="Ahrendt S.R."/>
            <person name="Lipzen A."/>
            <person name="Sullivan W."/>
            <person name="Andreopoulos W.B."/>
            <person name="Clum A."/>
            <person name="Lindquist E."/>
            <person name="Daum C."/>
            <person name="Ramamoorthy G.K."/>
            <person name="Gryganskyi A."/>
            <person name="Culley D."/>
            <person name="Magnuson J.K."/>
            <person name="James T.Y."/>
            <person name="O'Malley M.A."/>
            <person name="Stajich J.E."/>
            <person name="Spatafora J.W."/>
            <person name="Visel A."/>
            <person name="Grigoriev I.V."/>
        </authorList>
    </citation>
    <scope>NUCLEOTIDE SEQUENCE [LARGE SCALE GENOMIC DNA]</scope>
    <source>
        <strain evidence="2 3">12-1054</strain>
    </source>
</reference>
<feature type="signal peptide" evidence="1">
    <location>
        <begin position="1"/>
        <end position="24"/>
    </location>
</feature>
<gene>
    <name evidence="2" type="ORF">BCR37DRAFT_53943</name>
</gene>
<organism evidence="2 3">
    <name type="scientific">Protomyces lactucae-debilis</name>
    <dbReference type="NCBI Taxonomy" id="2754530"/>
    <lineage>
        <taxon>Eukaryota</taxon>
        <taxon>Fungi</taxon>
        <taxon>Dikarya</taxon>
        <taxon>Ascomycota</taxon>
        <taxon>Taphrinomycotina</taxon>
        <taxon>Taphrinomycetes</taxon>
        <taxon>Taphrinales</taxon>
        <taxon>Protomycetaceae</taxon>
        <taxon>Protomyces</taxon>
    </lineage>
</organism>
<dbReference type="AlphaFoldDB" id="A0A1Y2FD91"/>
<dbReference type="RefSeq" id="XP_040724460.1">
    <property type="nucleotide sequence ID" value="XM_040872353.1"/>
</dbReference>
<proteinExistence type="predicted"/>
<protein>
    <submittedName>
        <fullName evidence="2">Uncharacterized protein</fullName>
    </submittedName>
</protein>
<evidence type="ECO:0000313" key="3">
    <source>
        <dbReference type="Proteomes" id="UP000193685"/>
    </source>
</evidence>